<keyword evidence="2" id="KW-0813">Transport</keyword>
<dbReference type="PANTHER" id="PTHR30069">
    <property type="entry name" value="TONB-DEPENDENT OUTER MEMBRANE RECEPTOR"/>
    <property type="match status" value="1"/>
</dbReference>
<evidence type="ECO:0000256" key="5">
    <source>
        <dbReference type="ARBA" id="ARBA00022729"/>
    </source>
</evidence>
<dbReference type="RefSeq" id="WP_130063933.1">
    <property type="nucleotide sequence ID" value="NZ_RCXA01000040.1"/>
</dbReference>
<dbReference type="InterPro" id="IPR037066">
    <property type="entry name" value="Plug_dom_sf"/>
</dbReference>
<comment type="subcellular location">
    <subcellularLocation>
        <location evidence="1">Cell outer membrane</location>
        <topology evidence="1">Multi-pass membrane protein</topology>
    </subcellularLocation>
</comment>
<evidence type="ECO:0000313" key="8">
    <source>
        <dbReference type="EMBL" id="KAA3157933.1"/>
    </source>
</evidence>
<evidence type="ECO:0000256" key="1">
    <source>
        <dbReference type="ARBA" id="ARBA00004571"/>
    </source>
</evidence>
<keyword evidence="9" id="KW-1185">Reference proteome</keyword>
<organism evidence="8 9">
    <name type="scientific">Alistipes finegoldii</name>
    <dbReference type="NCBI Taxonomy" id="214856"/>
    <lineage>
        <taxon>Bacteria</taxon>
        <taxon>Pseudomonadati</taxon>
        <taxon>Bacteroidota</taxon>
        <taxon>Bacteroidia</taxon>
        <taxon>Bacteroidales</taxon>
        <taxon>Rikenellaceae</taxon>
        <taxon>Alistipes</taxon>
    </lineage>
</organism>
<keyword evidence="6" id="KW-0472">Membrane</keyword>
<proteinExistence type="predicted"/>
<name>A0ABQ6S0R5_9BACT</name>
<keyword evidence="8" id="KW-0675">Receptor</keyword>
<dbReference type="EMBL" id="VVND01000028">
    <property type="protein sequence ID" value="KAA3157933.1"/>
    <property type="molecule type" value="Genomic_DNA"/>
</dbReference>
<evidence type="ECO:0000256" key="6">
    <source>
        <dbReference type="ARBA" id="ARBA00023136"/>
    </source>
</evidence>
<dbReference type="InterPro" id="IPR039426">
    <property type="entry name" value="TonB-dep_rcpt-like"/>
</dbReference>
<keyword evidence="4" id="KW-0812">Transmembrane</keyword>
<dbReference type="Proteomes" id="UP000324870">
    <property type="component" value="Unassembled WGS sequence"/>
</dbReference>
<accession>A0ABQ6S0R5</accession>
<feature type="non-terminal residue" evidence="8">
    <location>
        <position position="1"/>
    </location>
</feature>
<sequence>ISLRQSGSDDNTSLGMAVVMDGIPQDNDGFRASIPGLSTDEYSDRLGMNRGIDLKTLSTDHIRKIEIVKGISSAKLGNLSSGVIQTTSKIGITPAQLRMKVDPLTKLIYLGKGFRISPKMGYLHTGIDYTSVYDDRRDPMSKYSRLTGQVTYNNSVDVGDKTLFLFFKLSEVYTLNQAKEDELTQDYNESFRNKYSRTGASFKAQMYDLGKIVDNVEFIASADYTYDLIDRNRLVQTGTPLPSPLATEEGESEGIYLPSTYYSPFQIENKPLSLLTQLNAESLFETRSFRHKVIYGLSWKRTKNYGEGVMVDMTRPPYPGNNEYVRPVPNRSIPALSVGAAYAEEQLKHSNRWFDFELNAGVRFTQMFNLDTKYTELRKLQVEPRINAALSFNIDLAGGKSLRNMFRFGFGQENKLPTLDYIYPDRVYKDMIVLNAYTKQDDPFNHLITYTKIYDVTNNSLRPNRNTKYEAGWDVEYEGYSLSLTFFKEHSDRGFESVAEYSPVRYTRYVDPIDGQPIVGRRPEKEDYVADPYATFVDMDIVRNSMKVEKKGLEYLLRFPKIIPLSTTVEINGAYYDTRYSSGAPLQYHPAFRDDDRPQPYVGIYRRQDITRQRIFNTNLWFNTNIPRYKMIFTTFFQFIWLNEEMRINGDEYPSAYFDTDGRMHTVDDRILQSIKDGHTVWRHYHIYKEDFSETLPVSLTVNFKVTKEFSRMIRASFFVNNILDINPLYKNRYNQNVRVWQKSFFGAEMTFSF</sequence>
<dbReference type="Gene3D" id="2.40.170.20">
    <property type="entry name" value="TonB-dependent receptor, beta-barrel domain"/>
    <property type="match status" value="1"/>
</dbReference>
<keyword evidence="7" id="KW-0998">Cell outer membrane</keyword>
<evidence type="ECO:0000256" key="4">
    <source>
        <dbReference type="ARBA" id="ARBA00022692"/>
    </source>
</evidence>
<dbReference type="InterPro" id="IPR036942">
    <property type="entry name" value="Beta-barrel_TonB_sf"/>
</dbReference>
<evidence type="ECO:0000256" key="7">
    <source>
        <dbReference type="ARBA" id="ARBA00023237"/>
    </source>
</evidence>
<dbReference type="SUPFAM" id="SSF56935">
    <property type="entry name" value="Porins"/>
    <property type="match status" value="1"/>
</dbReference>
<keyword evidence="3" id="KW-1134">Transmembrane beta strand</keyword>
<protein>
    <submittedName>
        <fullName evidence="8">TonB-dependent receptor</fullName>
    </submittedName>
</protein>
<keyword evidence="5" id="KW-0732">Signal</keyword>
<evidence type="ECO:0000256" key="2">
    <source>
        <dbReference type="ARBA" id="ARBA00022448"/>
    </source>
</evidence>
<comment type="caution">
    <text evidence="8">The sequence shown here is derived from an EMBL/GenBank/DDBJ whole genome shotgun (WGS) entry which is preliminary data.</text>
</comment>
<dbReference type="PANTHER" id="PTHR30069:SF29">
    <property type="entry name" value="HEMOGLOBIN AND HEMOGLOBIN-HAPTOGLOBIN-BINDING PROTEIN 1-RELATED"/>
    <property type="match status" value="1"/>
</dbReference>
<reference evidence="8 9" key="1">
    <citation type="journal article" date="2019" name="Nat. Med.">
        <title>A library of human gut bacterial isolates paired with longitudinal multiomics data enables mechanistic microbiome research.</title>
        <authorList>
            <person name="Poyet M."/>
            <person name="Groussin M."/>
            <person name="Gibbons S.M."/>
            <person name="Avila-Pacheco J."/>
            <person name="Jiang X."/>
            <person name="Kearney S.M."/>
            <person name="Perrotta A.R."/>
            <person name="Berdy B."/>
            <person name="Zhao S."/>
            <person name="Lieberman T.D."/>
            <person name="Swanson P.K."/>
            <person name="Smith M."/>
            <person name="Roesemann S."/>
            <person name="Alexander J.E."/>
            <person name="Rich S.A."/>
            <person name="Livny J."/>
            <person name="Vlamakis H."/>
            <person name="Clish C."/>
            <person name="Bullock K."/>
            <person name="Deik A."/>
            <person name="Scott J."/>
            <person name="Pierce K.A."/>
            <person name="Xavier R.J."/>
            <person name="Alm E.J."/>
        </authorList>
    </citation>
    <scope>NUCLEOTIDE SEQUENCE [LARGE SCALE GENOMIC DNA]</scope>
    <source>
        <strain evidence="8 9">BIOML-A1</strain>
    </source>
</reference>
<gene>
    <name evidence="8" type="ORF">F2A26_13325</name>
</gene>
<dbReference type="Gene3D" id="2.170.130.10">
    <property type="entry name" value="TonB-dependent receptor, plug domain"/>
    <property type="match status" value="1"/>
</dbReference>
<evidence type="ECO:0000313" key="9">
    <source>
        <dbReference type="Proteomes" id="UP000324870"/>
    </source>
</evidence>
<evidence type="ECO:0000256" key="3">
    <source>
        <dbReference type="ARBA" id="ARBA00022452"/>
    </source>
</evidence>